<proteinExistence type="predicted"/>
<protein>
    <submittedName>
        <fullName evidence="1">Uncharacterized protein</fullName>
    </submittedName>
</protein>
<accession>A0A0L8HTU4</accession>
<organism evidence="1">
    <name type="scientific">Octopus bimaculoides</name>
    <name type="common">California two-spotted octopus</name>
    <dbReference type="NCBI Taxonomy" id="37653"/>
    <lineage>
        <taxon>Eukaryota</taxon>
        <taxon>Metazoa</taxon>
        <taxon>Spiralia</taxon>
        <taxon>Lophotrochozoa</taxon>
        <taxon>Mollusca</taxon>
        <taxon>Cephalopoda</taxon>
        <taxon>Coleoidea</taxon>
        <taxon>Octopodiformes</taxon>
        <taxon>Octopoda</taxon>
        <taxon>Incirrata</taxon>
        <taxon>Octopodidae</taxon>
        <taxon>Octopus</taxon>
    </lineage>
</organism>
<name>A0A0L8HTU4_OCTBM</name>
<dbReference type="EMBL" id="KQ417371">
    <property type="protein sequence ID" value="KOF92215.1"/>
    <property type="molecule type" value="Genomic_DNA"/>
</dbReference>
<evidence type="ECO:0000313" key="1">
    <source>
        <dbReference type="EMBL" id="KOF92215.1"/>
    </source>
</evidence>
<reference evidence="1" key="1">
    <citation type="submission" date="2015-07" db="EMBL/GenBank/DDBJ databases">
        <title>MeaNS - Measles Nucleotide Surveillance Program.</title>
        <authorList>
            <person name="Tran T."/>
            <person name="Druce J."/>
        </authorList>
    </citation>
    <scope>NUCLEOTIDE SEQUENCE</scope>
    <source>
        <strain evidence="1">UCB-OBI-ISO-001</strain>
        <tissue evidence="1">Gonad</tissue>
    </source>
</reference>
<gene>
    <name evidence="1" type="ORF">OCBIM_22007047mg</name>
</gene>
<dbReference type="AlphaFoldDB" id="A0A0L8HTU4"/>
<sequence length="55" mass="6755">MLLRKNVNKKYFKHETQDVENRKSEMKTSHIFNDSMCEAFFQMQKKKNRNIIQAF</sequence>